<gene>
    <name evidence="1" type="ORF">HNP46_004323</name>
</gene>
<evidence type="ECO:0000313" key="1">
    <source>
        <dbReference type="EMBL" id="MBB4865442.1"/>
    </source>
</evidence>
<dbReference type="EMBL" id="JACHLI010000018">
    <property type="protein sequence ID" value="MBB4865442.1"/>
    <property type="molecule type" value="Genomic_DNA"/>
</dbReference>
<name>A0A7W7KMA6_PSENT</name>
<comment type="caution">
    <text evidence="1">The sequence shown here is derived from an EMBL/GenBank/DDBJ whole genome shotgun (WGS) entry which is preliminary data.</text>
</comment>
<proteinExistence type="predicted"/>
<sequence>MITVQGIGPSILTTKPTGKEIFEAGQRLRKMEPNDWSRLQADLSNLSLEAFNNFFDSLIQGKSRESYAVGLFLVAVQARGKTFKSAQRGPWLDSSLLIKMLNQAAAFGLGLELFSDKPFADLIDAVDHSRAKLNILEYENFDFSFCGSKDNIRRALTDHIARTRSRSDALPRADMLHANLAKLQMVEALQGLVIKYREAGEDYKIASLYGECLQPLTHEQLIEVFTPEYVAHRYIQDLSGRVANRRYEQRLELLQEVHPEIYAQVIEPAIQTTLNSHGFKLWYARMYGSNTTSPQEAGVLANLALTDDTIFKSVDEMGIADSYLRLAINAGQAEQVLSGLLDSEGLRKTIHGLALSNVAFTGPEEDDPVLPTKDTFYSFSRSKRLDFLIGSTAEMEPIRMAIVNACIAVDPVIIKEIAPDISQKSVRAIARWAPADATARLMDVFPECTTQFMTDVMEI</sequence>
<dbReference type="RefSeq" id="WP_184592934.1">
    <property type="nucleotide sequence ID" value="NZ_JACHLI010000018.1"/>
</dbReference>
<evidence type="ECO:0000313" key="2">
    <source>
        <dbReference type="Proteomes" id="UP000566995"/>
    </source>
</evidence>
<dbReference type="AlphaFoldDB" id="A0A7W7KMA6"/>
<protein>
    <submittedName>
        <fullName evidence="1">Uncharacterized protein</fullName>
    </submittedName>
</protein>
<dbReference type="Proteomes" id="UP000566995">
    <property type="component" value="Unassembled WGS sequence"/>
</dbReference>
<accession>A0A7W7KMA6</accession>
<organism evidence="1 2">
    <name type="scientific">Pseudomonas nitroreducens</name>
    <dbReference type="NCBI Taxonomy" id="46680"/>
    <lineage>
        <taxon>Bacteria</taxon>
        <taxon>Pseudomonadati</taxon>
        <taxon>Pseudomonadota</taxon>
        <taxon>Gammaproteobacteria</taxon>
        <taxon>Pseudomonadales</taxon>
        <taxon>Pseudomonadaceae</taxon>
        <taxon>Pseudomonas</taxon>
    </lineage>
</organism>
<reference evidence="1 2" key="1">
    <citation type="submission" date="2020-08" db="EMBL/GenBank/DDBJ databases">
        <title>Functional genomics of gut bacteria from endangered species of beetles.</title>
        <authorList>
            <person name="Carlos-Shanley C."/>
        </authorList>
    </citation>
    <scope>NUCLEOTIDE SEQUENCE [LARGE SCALE GENOMIC DNA]</scope>
    <source>
        <strain evidence="1 2">S00179</strain>
    </source>
</reference>